<evidence type="ECO:0000256" key="7">
    <source>
        <dbReference type="ARBA" id="ARBA00048816"/>
    </source>
</evidence>
<evidence type="ECO:0000256" key="1">
    <source>
        <dbReference type="ARBA" id="ARBA00005077"/>
    </source>
</evidence>
<dbReference type="CDD" id="cd01744">
    <property type="entry name" value="GATase1_CPSase"/>
    <property type="match status" value="1"/>
</dbReference>
<dbReference type="InterPro" id="IPR036480">
    <property type="entry name" value="CarbP_synth_ssu_N_sf"/>
</dbReference>
<dbReference type="NCBIfam" id="NF009475">
    <property type="entry name" value="PRK12838.1"/>
    <property type="match status" value="1"/>
</dbReference>
<keyword evidence="11" id="KW-1185">Reference proteome</keyword>
<dbReference type="InterPro" id="IPR006274">
    <property type="entry name" value="CarbamoylP_synth_ssu"/>
</dbReference>
<evidence type="ECO:0000256" key="8">
    <source>
        <dbReference type="HAMAP-Rule" id="MF_01209"/>
    </source>
</evidence>
<dbReference type="GO" id="GO:0004088">
    <property type="term" value="F:carbamoyl-phosphate synthase (glutamine-hydrolyzing) activity"/>
    <property type="evidence" value="ECO:0007669"/>
    <property type="project" value="UniProtKB-EC"/>
</dbReference>
<keyword evidence="6 8" id="KW-0315">Glutamine amidotransferase</keyword>
<keyword evidence="8" id="KW-0028">Amino-acid biosynthesis</keyword>
<dbReference type="SMART" id="SM01097">
    <property type="entry name" value="CPSase_sm_chain"/>
    <property type="match status" value="1"/>
</dbReference>
<comment type="caution">
    <text evidence="10">The sequence shown here is derived from an EMBL/GenBank/DDBJ whole genome shotgun (WGS) entry which is preliminary data.</text>
</comment>
<keyword evidence="8" id="KW-0055">Arginine biosynthesis</keyword>
<dbReference type="NCBIfam" id="TIGR01368">
    <property type="entry name" value="CPSaseIIsmall"/>
    <property type="match status" value="1"/>
</dbReference>
<feature type="binding site" evidence="8">
    <location>
        <position position="218"/>
    </location>
    <ligand>
        <name>L-glutamine</name>
        <dbReference type="ChEBI" id="CHEBI:58359"/>
    </ligand>
</feature>
<dbReference type="InterPro" id="IPR050472">
    <property type="entry name" value="Anth_synth/Amidotransfase"/>
</dbReference>
<dbReference type="Pfam" id="PF00988">
    <property type="entry name" value="CPSase_sm_chain"/>
    <property type="match status" value="1"/>
</dbReference>
<evidence type="ECO:0000256" key="3">
    <source>
        <dbReference type="ARBA" id="ARBA00022598"/>
    </source>
</evidence>
<comment type="subunit">
    <text evidence="8">Composed of two chains; the small (or glutamine) chain promotes the hydrolysis of glutamine to ammonia, which is used by the large (or ammonia) chain to synthesize carbamoyl phosphate. Tetramer of heterodimers (alpha,beta)4.</text>
</comment>
<reference evidence="10 11" key="1">
    <citation type="submission" date="2015-07" db="EMBL/GenBank/DDBJ databases">
        <title>High-quality draft genome sequence of Oceanobacillus caeni HM6, a bacillus isolated from a human feces.</title>
        <authorList>
            <person name="Kumar J."/>
            <person name="Verma M.K."/>
            <person name="Pandey R."/>
            <person name="Bhambi M."/>
            <person name="Chauhan N."/>
        </authorList>
    </citation>
    <scope>NUCLEOTIDE SEQUENCE [LARGE SCALE GENOMIC DNA]</scope>
    <source>
        <strain evidence="10 11">HM6</strain>
    </source>
</reference>
<comment type="caution">
    <text evidence="8">Lacks conserved residue(s) required for the propagation of feature annotation.</text>
</comment>
<feature type="binding site" evidence="8">
    <location>
        <position position="46"/>
    </location>
    <ligand>
        <name>L-glutamine</name>
        <dbReference type="ChEBI" id="CHEBI:58359"/>
    </ligand>
</feature>
<evidence type="ECO:0000259" key="9">
    <source>
        <dbReference type="SMART" id="SM01097"/>
    </source>
</evidence>
<comment type="similarity">
    <text evidence="2 8">Belongs to the CarA family.</text>
</comment>
<dbReference type="Pfam" id="PF00117">
    <property type="entry name" value="GATase"/>
    <property type="match status" value="1"/>
</dbReference>
<evidence type="ECO:0000256" key="2">
    <source>
        <dbReference type="ARBA" id="ARBA00007800"/>
    </source>
</evidence>
<dbReference type="PANTHER" id="PTHR43418">
    <property type="entry name" value="MULTIFUNCTIONAL TRYPTOPHAN BIOSYNTHESIS PROTEIN-RELATED"/>
    <property type="match status" value="1"/>
</dbReference>
<keyword evidence="5 8" id="KW-0067">ATP-binding</keyword>
<comment type="catalytic activity">
    <reaction evidence="7 8">
        <text>hydrogencarbonate + L-glutamine + 2 ATP + H2O = carbamoyl phosphate + L-glutamate + 2 ADP + phosphate + 2 H(+)</text>
        <dbReference type="Rhea" id="RHEA:18633"/>
        <dbReference type="ChEBI" id="CHEBI:15377"/>
        <dbReference type="ChEBI" id="CHEBI:15378"/>
        <dbReference type="ChEBI" id="CHEBI:17544"/>
        <dbReference type="ChEBI" id="CHEBI:29985"/>
        <dbReference type="ChEBI" id="CHEBI:30616"/>
        <dbReference type="ChEBI" id="CHEBI:43474"/>
        <dbReference type="ChEBI" id="CHEBI:58228"/>
        <dbReference type="ChEBI" id="CHEBI:58359"/>
        <dbReference type="ChEBI" id="CHEBI:456216"/>
        <dbReference type="EC" id="6.3.5.5"/>
    </reaction>
</comment>
<sequence>MTKGYLVLETGESFVGEWLGADIEAEGEVIFNTSMTGYQEMLTDPSYQGQILTFTYPTIGSYGINVHDDQSNDIAVSAVIINDVCDEPSHYQSTTTISEQLKKSNIPGLVNIDTRSLVATIKKYKTVKGTITKQEGYTNNNWKSKDSIELVSKVSVKAPEVYGDGDHHVVILDFGYKKSLLQVLLKEKCKVTIVPYNTPFEQINSLHPDGILISNGPGNPEELNGVLSTIKRLTQHYPTLGISLGHQLIALAYGAKTERLSFGHRGNYPVKQMETKKVYITSQNHGYAVIDNSIDSNEFQVWFRNVNDKSVEGIKHIHLPIQSVQFHPEAHPGPSDTEYIFADFMQQVISSGGKEYVEA</sequence>
<evidence type="ECO:0000256" key="5">
    <source>
        <dbReference type="ARBA" id="ARBA00022840"/>
    </source>
</evidence>
<dbReference type="PRINTS" id="PR00099">
    <property type="entry name" value="CPSGATASE"/>
</dbReference>
<dbReference type="PRINTS" id="PR00097">
    <property type="entry name" value="ANTSNTHASEII"/>
</dbReference>
<dbReference type="EC" id="6.3.5.5" evidence="8"/>
<evidence type="ECO:0000313" key="10">
    <source>
        <dbReference type="EMBL" id="KPH79242.1"/>
    </source>
</evidence>
<name>A0ABR5MP09_9BACI</name>
<feature type="region of interest" description="CPSase" evidence="8">
    <location>
        <begin position="1"/>
        <end position="167"/>
    </location>
</feature>
<comment type="pathway">
    <text evidence="1 8">Amino-acid biosynthesis; L-arginine biosynthesis; carbamoyl phosphate from bicarbonate: step 1/1.</text>
</comment>
<feature type="binding site" evidence="8">
    <location>
        <position position="244"/>
    </location>
    <ligand>
        <name>L-glutamine</name>
        <dbReference type="ChEBI" id="CHEBI:58359"/>
    </ligand>
</feature>
<feature type="domain" description="Carbamoyl-phosphate synthase small subunit N-terminal" evidence="9">
    <location>
        <begin position="2"/>
        <end position="132"/>
    </location>
</feature>
<dbReference type="InterPro" id="IPR002474">
    <property type="entry name" value="CarbamoylP_synth_ssu_N"/>
</dbReference>
<dbReference type="PRINTS" id="PR00096">
    <property type="entry name" value="GATASE"/>
</dbReference>
<proteinExistence type="inferred from homology"/>
<dbReference type="Gene3D" id="3.40.50.880">
    <property type="match status" value="1"/>
</dbReference>
<gene>
    <name evidence="8" type="primary">carA</name>
    <name evidence="10" type="ORF">AFL42_00610</name>
</gene>
<feature type="active site" evidence="8">
    <location>
        <position position="327"/>
    </location>
</feature>
<dbReference type="InterPro" id="IPR035686">
    <property type="entry name" value="CPSase_GATase1"/>
</dbReference>
<feature type="binding site" evidence="8">
    <location>
        <position position="284"/>
    </location>
    <ligand>
        <name>L-glutamine</name>
        <dbReference type="ChEBI" id="CHEBI:58359"/>
    </ligand>
</feature>
<dbReference type="InterPro" id="IPR017926">
    <property type="entry name" value="GATASE"/>
</dbReference>
<keyword evidence="3 8" id="KW-0436">Ligase</keyword>
<protein>
    <recommendedName>
        <fullName evidence="8">Carbamoyl phosphate synthase small chain</fullName>
        <ecNumber evidence="8">6.3.5.5</ecNumber>
    </recommendedName>
    <alternativeName>
        <fullName evidence="8">Carbamoyl phosphate synthetase glutamine chain</fullName>
    </alternativeName>
</protein>
<dbReference type="RefSeq" id="WP_060667504.1">
    <property type="nucleotide sequence ID" value="NZ_LGTK01000001.1"/>
</dbReference>
<evidence type="ECO:0000256" key="4">
    <source>
        <dbReference type="ARBA" id="ARBA00022741"/>
    </source>
</evidence>
<dbReference type="PROSITE" id="PS51273">
    <property type="entry name" value="GATASE_TYPE_1"/>
    <property type="match status" value="1"/>
</dbReference>
<comment type="function">
    <text evidence="8">Small subunit of the glutamine-dependent carbamoyl phosphate synthetase (CPSase). CPSase catalyzes the formation of carbamoyl phosphate from the ammonia moiety of glutamine, carbonate, and phosphate donated by ATP, constituting the first step of 2 biosynthetic pathways, one leading to arginine and/or urea and the other to pyrimidine nucleotides. The small subunit (glutamine amidotransferase) binds and cleaves glutamine to supply the large subunit with the substrate ammonia.</text>
</comment>
<dbReference type="InterPro" id="IPR029062">
    <property type="entry name" value="Class_I_gatase-like"/>
</dbReference>
<dbReference type="HAMAP" id="MF_01209">
    <property type="entry name" value="CPSase_S_chain"/>
    <property type="match status" value="1"/>
</dbReference>
<accession>A0ABR5MP09</accession>
<dbReference type="Proteomes" id="UP000037854">
    <property type="component" value="Unassembled WGS sequence"/>
</dbReference>
<keyword evidence="8" id="KW-0665">Pyrimidine biosynthesis</keyword>
<evidence type="ECO:0000313" key="11">
    <source>
        <dbReference type="Proteomes" id="UP000037854"/>
    </source>
</evidence>
<feature type="active site" evidence="8">
    <location>
        <position position="329"/>
    </location>
</feature>
<dbReference type="SUPFAM" id="SSF52021">
    <property type="entry name" value="Carbamoyl phosphate synthetase, small subunit N-terminal domain"/>
    <property type="match status" value="1"/>
</dbReference>
<dbReference type="EMBL" id="LGTK01000001">
    <property type="protein sequence ID" value="KPH79242.1"/>
    <property type="molecule type" value="Genomic_DNA"/>
</dbReference>
<evidence type="ECO:0000256" key="6">
    <source>
        <dbReference type="ARBA" id="ARBA00022962"/>
    </source>
</evidence>
<comment type="catalytic activity">
    <reaction evidence="8">
        <text>L-glutamine + H2O = L-glutamate + NH4(+)</text>
        <dbReference type="Rhea" id="RHEA:15889"/>
        <dbReference type="ChEBI" id="CHEBI:15377"/>
        <dbReference type="ChEBI" id="CHEBI:28938"/>
        <dbReference type="ChEBI" id="CHEBI:29985"/>
        <dbReference type="ChEBI" id="CHEBI:58359"/>
    </reaction>
</comment>
<dbReference type="Gene3D" id="3.50.30.20">
    <property type="entry name" value="Carbamoyl-phosphate synthase small subunit, N-terminal domain"/>
    <property type="match status" value="1"/>
</dbReference>
<feature type="binding site" evidence="8">
    <location>
        <position position="247"/>
    </location>
    <ligand>
        <name>L-glutamine</name>
        <dbReference type="ChEBI" id="CHEBI:58359"/>
    </ligand>
</feature>
<dbReference type="PANTHER" id="PTHR43418:SF7">
    <property type="entry name" value="CARBAMOYL-PHOSPHATE SYNTHASE SMALL CHAIN"/>
    <property type="match status" value="1"/>
</dbReference>
<organism evidence="10 11">
    <name type="scientific">Oceanobacillus caeni</name>
    <dbReference type="NCBI Taxonomy" id="405946"/>
    <lineage>
        <taxon>Bacteria</taxon>
        <taxon>Bacillati</taxon>
        <taxon>Bacillota</taxon>
        <taxon>Bacilli</taxon>
        <taxon>Bacillales</taxon>
        <taxon>Bacillaceae</taxon>
        <taxon>Oceanobacillus</taxon>
    </lineage>
</organism>
<feature type="binding site" evidence="8">
    <location>
        <position position="286"/>
    </location>
    <ligand>
        <name>L-glutamine</name>
        <dbReference type="ChEBI" id="CHEBI:58359"/>
    </ligand>
</feature>
<feature type="binding site" evidence="8">
    <location>
        <position position="287"/>
    </location>
    <ligand>
        <name>L-glutamine</name>
        <dbReference type="ChEBI" id="CHEBI:58359"/>
    </ligand>
</feature>
<keyword evidence="4 8" id="KW-0547">Nucleotide-binding</keyword>
<dbReference type="SUPFAM" id="SSF52317">
    <property type="entry name" value="Class I glutamine amidotransferase-like"/>
    <property type="match status" value="1"/>
</dbReference>
<feature type="binding site" evidence="8">
    <location>
        <position position="216"/>
    </location>
    <ligand>
        <name>L-glutamine</name>
        <dbReference type="ChEBI" id="CHEBI:58359"/>
    </ligand>
</feature>
<comment type="pathway">
    <text evidence="8">Pyrimidine metabolism; UMP biosynthesis via de novo pathway; (S)-dihydroorotate from bicarbonate: step 1/3.</text>
</comment>